<evidence type="ECO:0000313" key="4">
    <source>
        <dbReference type="EMBL" id="NBH31248.1"/>
    </source>
</evidence>
<feature type="transmembrane region" description="Helical" evidence="2">
    <location>
        <begin position="265"/>
        <end position="288"/>
    </location>
</feature>
<keyword evidence="2" id="KW-0472">Membrane</keyword>
<comment type="caution">
    <text evidence="5">The sequence shown here is derived from an EMBL/GenBank/DDBJ whole genome shotgun (WGS) entry which is preliminary data.</text>
</comment>
<reference evidence="3 8" key="3">
    <citation type="submission" date="2020-03" db="EMBL/GenBank/DDBJ databases">
        <title>Comparative genetics of Staphylococcus warneri persistents from caprine mastitis.</title>
        <authorList>
            <person name="Franca C.A."/>
            <person name="Rosa D.S."/>
            <person name="Silva A."/>
            <person name="Rodrigues D.L.N."/>
            <person name="Santos R.G."/>
            <person name="Castillo R.E.H."/>
            <person name="Moreira M.A.S."/>
            <person name="Lima M.C."/>
            <person name="Gouveia G.V."/>
            <person name="Gouveia J.J.S."/>
            <person name="Souza R.F.S."/>
            <person name="Bertram B."/>
            <person name="Azevedo V."/>
            <person name="Costa M."/>
        </authorList>
    </citation>
    <scope>NUCLEOTIDE SEQUENCE [LARGE SCALE GENOMIC DNA]</scope>
    <source>
        <strain evidence="3 8">Cap 9.2</strain>
    </source>
</reference>
<dbReference type="EMBL" id="QXWP01000005">
    <property type="protein sequence ID" value="NBH31248.1"/>
    <property type="molecule type" value="Genomic_DNA"/>
</dbReference>
<sequence length="308" mass="35086">MKCPNCGQNYQQEDQCCSHCGYQLTRQNDHTTTSTTASTMKETQHYSTKTNGKNTGSRRDKENFKQDTTSNRTKRKLSTLGENDAHFEEIMKDKTASFEHKMKDLKDESKQFFNHVFKLSDQNDVIYSYRLLVTLMCAGLFLSTLLVIILSSDIFLLFPESSPFKAIFYMIVIILGSLALSVSILYCIVKYTLTTAIEFHKVFSDYIVINTFSVLALLMGLVLGILSIFKLALIIILLAFVLLYMISPTYILVKYSGVYPTKIASIYGIIIYQFVMMVMVYLLGHMIIQQIINDYLMKLFGSGFSGLL</sequence>
<name>A0A364UNK5_STAWA</name>
<accession>A0A364UNK5</accession>
<gene>
    <name evidence="4" type="ORF">D3Z30_09665</name>
    <name evidence="5" type="ORF">DXC19_10010</name>
    <name evidence="3" type="ORF">G8J23_01565</name>
</gene>
<reference evidence="5 6" key="1">
    <citation type="submission" date="2018-08" db="EMBL/GenBank/DDBJ databases">
        <title>A genome reference for cultivated species of the human gut microbiota.</title>
        <authorList>
            <person name="Zou Y."/>
            <person name="Xue W."/>
            <person name="Luo G."/>
        </authorList>
    </citation>
    <scope>NUCLEOTIDE SEQUENCE [LARGE SCALE GENOMIC DNA]</scope>
    <source>
        <strain evidence="5 6">OM08-17AT</strain>
    </source>
</reference>
<feature type="compositionally biased region" description="Polar residues" evidence="1">
    <location>
        <begin position="45"/>
        <end position="55"/>
    </location>
</feature>
<dbReference type="Proteomes" id="UP000481807">
    <property type="component" value="Unassembled WGS sequence"/>
</dbReference>
<dbReference type="EMBL" id="JAANHJ010000001">
    <property type="protein sequence ID" value="MCG6224703.1"/>
    <property type="molecule type" value="Genomic_DNA"/>
</dbReference>
<feature type="transmembrane region" description="Helical" evidence="2">
    <location>
        <begin position="206"/>
        <end position="226"/>
    </location>
</feature>
<keyword evidence="2" id="KW-1133">Transmembrane helix</keyword>
<evidence type="ECO:0000256" key="2">
    <source>
        <dbReference type="SAM" id="Phobius"/>
    </source>
</evidence>
<evidence type="ECO:0000313" key="3">
    <source>
        <dbReference type="EMBL" id="MCG6224703.1"/>
    </source>
</evidence>
<dbReference type="AlphaFoldDB" id="A0A364UNK5"/>
<evidence type="ECO:0000313" key="6">
    <source>
        <dbReference type="Proteomes" id="UP000261016"/>
    </source>
</evidence>
<evidence type="ECO:0000313" key="8">
    <source>
        <dbReference type="Proteomes" id="UP000814367"/>
    </source>
</evidence>
<dbReference type="RefSeq" id="WP_002467248.1">
    <property type="nucleotide sequence ID" value="NZ_CABMFV010000006.1"/>
</dbReference>
<protein>
    <submittedName>
        <fullName evidence="5">Zinc ribbon domain-containing protein</fullName>
    </submittedName>
</protein>
<evidence type="ECO:0000313" key="7">
    <source>
        <dbReference type="Proteomes" id="UP000481807"/>
    </source>
</evidence>
<feature type="transmembrane region" description="Helical" evidence="2">
    <location>
        <begin position="131"/>
        <end position="159"/>
    </location>
</feature>
<feature type="transmembrane region" description="Helical" evidence="2">
    <location>
        <begin position="166"/>
        <end position="186"/>
    </location>
</feature>
<evidence type="ECO:0000256" key="1">
    <source>
        <dbReference type="SAM" id="MobiDB-lite"/>
    </source>
</evidence>
<dbReference type="Proteomes" id="UP000261016">
    <property type="component" value="Unassembled WGS sequence"/>
</dbReference>
<evidence type="ECO:0000313" key="5">
    <source>
        <dbReference type="EMBL" id="RGM28971.1"/>
    </source>
</evidence>
<keyword evidence="2" id="KW-0812">Transmembrane</keyword>
<feature type="transmembrane region" description="Helical" evidence="2">
    <location>
        <begin position="233"/>
        <end position="253"/>
    </location>
</feature>
<feature type="region of interest" description="Disordered" evidence="1">
    <location>
        <begin position="28"/>
        <end position="75"/>
    </location>
</feature>
<dbReference type="Proteomes" id="UP000814367">
    <property type="component" value="Unassembled WGS sequence"/>
</dbReference>
<keyword evidence="8" id="KW-1185">Reference proteome</keyword>
<proteinExistence type="predicted"/>
<dbReference type="EMBL" id="QSTD01000006">
    <property type="protein sequence ID" value="RGM28971.1"/>
    <property type="molecule type" value="Genomic_DNA"/>
</dbReference>
<reference evidence="4 7" key="2">
    <citation type="submission" date="2018-08" db="EMBL/GenBank/DDBJ databases">
        <title>Murine metabolic-syndrome-specific gut microbial biobank.</title>
        <authorList>
            <person name="Liu C."/>
        </authorList>
    </citation>
    <scope>NUCLEOTIDE SEQUENCE [LARGE SCALE GENOMIC DNA]</scope>
    <source>
        <strain evidence="4 7">1XD21-27</strain>
    </source>
</reference>
<organism evidence="5 6">
    <name type="scientific">Staphylococcus warneri</name>
    <dbReference type="NCBI Taxonomy" id="1292"/>
    <lineage>
        <taxon>Bacteria</taxon>
        <taxon>Bacillati</taxon>
        <taxon>Bacillota</taxon>
        <taxon>Bacilli</taxon>
        <taxon>Bacillales</taxon>
        <taxon>Staphylococcaceae</taxon>
        <taxon>Staphylococcus</taxon>
    </lineage>
</organism>